<dbReference type="EMBL" id="BAAAOH010000001">
    <property type="protein sequence ID" value="GAA1991818.1"/>
    <property type="molecule type" value="Genomic_DNA"/>
</dbReference>
<evidence type="ECO:0000313" key="1">
    <source>
        <dbReference type="EMBL" id="GAA1991818.1"/>
    </source>
</evidence>
<name>A0ABP5EA03_9MICO</name>
<organism evidence="1 2">
    <name type="scientific">Microbacterium pumilum</name>
    <dbReference type="NCBI Taxonomy" id="344165"/>
    <lineage>
        <taxon>Bacteria</taxon>
        <taxon>Bacillati</taxon>
        <taxon>Actinomycetota</taxon>
        <taxon>Actinomycetes</taxon>
        <taxon>Micrococcales</taxon>
        <taxon>Microbacteriaceae</taxon>
        <taxon>Microbacterium</taxon>
    </lineage>
</organism>
<proteinExistence type="predicted"/>
<reference evidence="2" key="1">
    <citation type="journal article" date="2019" name="Int. J. Syst. Evol. Microbiol.">
        <title>The Global Catalogue of Microorganisms (GCM) 10K type strain sequencing project: providing services to taxonomists for standard genome sequencing and annotation.</title>
        <authorList>
            <consortium name="The Broad Institute Genomics Platform"/>
            <consortium name="The Broad Institute Genome Sequencing Center for Infectious Disease"/>
            <person name="Wu L."/>
            <person name="Ma J."/>
        </authorList>
    </citation>
    <scope>NUCLEOTIDE SEQUENCE [LARGE SCALE GENOMIC DNA]</scope>
    <source>
        <strain evidence="2">JCM 14902</strain>
    </source>
</reference>
<evidence type="ECO:0000313" key="2">
    <source>
        <dbReference type="Proteomes" id="UP001500326"/>
    </source>
</evidence>
<protein>
    <submittedName>
        <fullName evidence="1">Uncharacterized protein</fullName>
    </submittedName>
</protein>
<sequence>MLGAGVAPVHPDLSRRPGCKGGAMMQYLFQSINFGGPGLAGAQGALPVDSAIGATWCPGT</sequence>
<comment type="caution">
    <text evidence="1">The sequence shown here is derived from an EMBL/GenBank/DDBJ whole genome shotgun (WGS) entry which is preliminary data.</text>
</comment>
<keyword evidence="2" id="KW-1185">Reference proteome</keyword>
<dbReference type="Proteomes" id="UP001500326">
    <property type="component" value="Unassembled WGS sequence"/>
</dbReference>
<gene>
    <name evidence="1" type="ORF">GCM10009777_29050</name>
</gene>
<accession>A0ABP5EA03</accession>